<protein>
    <recommendedName>
        <fullName evidence="1">DUF4214 domain-containing protein</fullName>
    </recommendedName>
</protein>
<accession>A0A7W6LHY4</accession>
<dbReference type="AlphaFoldDB" id="A0A7W6LHY4"/>
<keyword evidence="3" id="KW-1185">Reference proteome</keyword>
<dbReference type="InterPro" id="IPR038255">
    <property type="entry name" value="PBS_linker_sf"/>
</dbReference>
<evidence type="ECO:0000313" key="2">
    <source>
        <dbReference type="EMBL" id="MBB4143336.1"/>
    </source>
</evidence>
<dbReference type="InterPro" id="IPR025282">
    <property type="entry name" value="DUF4214"/>
</dbReference>
<name>A0A7W6LHY4_9HYPH</name>
<dbReference type="RefSeq" id="WP_062555324.1">
    <property type="nucleotide sequence ID" value="NZ_CP049250.1"/>
</dbReference>
<dbReference type="Gene3D" id="1.10.3130.20">
    <property type="entry name" value="Phycobilisome linker domain"/>
    <property type="match status" value="1"/>
</dbReference>
<organism evidence="2 3">
    <name type="scientific">Rhizobium rhizoryzae</name>
    <dbReference type="NCBI Taxonomy" id="451876"/>
    <lineage>
        <taxon>Bacteria</taxon>
        <taxon>Pseudomonadati</taxon>
        <taxon>Pseudomonadota</taxon>
        <taxon>Alphaproteobacteria</taxon>
        <taxon>Hyphomicrobiales</taxon>
        <taxon>Rhizobiaceae</taxon>
        <taxon>Rhizobium/Agrobacterium group</taxon>
        <taxon>Rhizobium</taxon>
    </lineage>
</organism>
<sequence length="365" mass="38977">MASRGSYSDFFAALRARESGGDYSVVNRFGYAGAYQFGEAALIDLGYAPRDSNVYDNIYSKGFLGKNGIGSLAEFLRSPAEQDKAAGAWFTLLWSRVRYFDLEFYAGQTLNGIALTKTGMIAATHLLGTQKLIDFVKSGGVVTSSDANGTTLVDYLRQFAGYDTPDSFVDNLDKANRFVAGGGNDVFNGGAGVDTVVYALKRADVSLVQDGGAWMLSASGTGRDQLIAVERLSFADGTLALDTAGNAGQAYRLYQAAFDRKPDMIGLGYWIQLLDGGKTLKDAATGFLASAEFMSVYGSSVSNTDYVAKLYQNVLHRAGEAAGMAYWIGQLQAGTTKASVLADFAESVENVANVSADIKDGIWYV</sequence>
<dbReference type="EMBL" id="JACIEC010000001">
    <property type="protein sequence ID" value="MBB4143336.1"/>
    <property type="molecule type" value="Genomic_DNA"/>
</dbReference>
<evidence type="ECO:0000259" key="1">
    <source>
        <dbReference type="Pfam" id="PF13946"/>
    </source>
</evidence>
<gene>
    <name evidence="2" type="ORF">GGQ72_001835</name>
</gene>
<evidence type="ECO:0000313" key="3">
    <source>
        <dbReference type="Proteomes" id="UP000519897"/>
    </source>
</evidence>
<comment type="caution">
    <text evidence="2">The sequence shown here is derived from an EMBL/GenBank/DDBJ whole genome shotgun (WGS) entry which is preliminary data.</text>
</comment>
<dbReference type="Pfam" id="PF13946">
    <property type="entry name" value="DUF4214"/>
    <property type="match status" value="1"/>
</dbReference>
<dbReference type="Proteomes" id="UP000519897">
    <property type="component" value="Unassembled WGS sequence"/>
</dbReference>
<proteinExistence type="predicted"/>
<feature type="domain" description="DUF4214" evidence="1">
    <location>
        <begin position="284"/>
        <end position="353"/>
    </location>
</feature>
<reference evidence="2 3" key="1">
    <citation type="submission" date="2020-08" db="EMBL/GenBank/DDBJ databases">
        <title>Genomic Encyclopedia of Type Strains, Phase IV (KMG-IV): sequencing the most valuable type-strain genomes for metagenomic binning, comparative biology and taxonomic classification.</title>
        <authorList>
            <person name="Goeker M."/>
        </authorList>
    </citation>
    <scope>NUCLEOTIDE SEQUENCE [LARGE SCALE GENOMIC DNA]</scope>
    <source>
        <strain evidence="2 3">DSM 29514</strain>
    </source>
</reference>